<evidence type="ECO:0000313" key="2">
    <source>
        <dbReference type="EMBL" id="KAK7680960.1"/>
    </source>
</evidence>
<sequence length="71" mass="7840">MRIYRSGYARNGFPKRLRAGRRGPLDPPPCPCWTQATEPSSQIGPAGPSWGAVHCSATDKPLPHWGNLEKR</sequence>
<dbReference type="EMBL" id="JASBNA010000045">
    <property type="protein sequence ID" value="KAK7680960.1"/>
    <property type="molecule type" value="Genomic_DNA"/>
</dbReference>
<dbReference type="AlphaFoldDB" id="A0AAW0FPU1"/>
<keyword evidence="3" id="KW-1185">Reference proteome</keyword>
<feature type="region of interest" description="Disordered" evidence="1">
    <location>
        <begin position="15"/>
        <end position="71"/>
    </location>
</feature>
<feature type="compositionally biased region" description="Polar residues" evidence="1">
    <location>
        <begin position="34"/>
        <end position="43"/>
    </location>
</feature>
<organism evidence="2 3">
    <name type="scientific">Cerrena zonata</name>
    <dbReference type="NCBI Taxonomy" id="2478898"/>
    <lineage>
        <taxon>Eukaryota</taxon>
        <taxon>Fungi</taxon>
        <taxon>Dikarya</taxon>
        <taxon>Basidiomycota</taxon>
        <taxon>Agaricomycotina</taxon>
        <taxon>Agaricomycetes</taxon>
        <taxon>Polyporales</taxon>
        <taxon>Cerrenaceae</taxon>
        <taxon>Cerrena</taxon>
    </lineage>
</organism>
<evidence type="ECO:0000256" key="1">
    <source>
        <dbReference type="SAM" id="MobiDB-lite"/>
    </source>
</evidence>
<comment type="caution">
    <text evidence="2">The sequence shown here is derived from an EMBL/GenBank/DDBJ whole genome shotgun (WGS) entry which is preliminary data.</text>
</comment>
<accession>A0AAW0FPU1</accession>
<protein>
    <submittedName>
        <fullName evidence="2">Uncharacterized protein</fullName>
    </submittedName>
</protein>
<name>A0AAW0FPU1_9APHY</name>
<reference evidence="2 3" key="1">
    <citation type="submission" date="2022-09" db="EMBL/GenBank/DDBJ databases">
        <authorList>
            <person name="Palmer J.M."/>
        </authorList>
    </citation>
    <scope>NUCLEOTIDE SEQUENCE [LARGE SCALE GENOMIC DNA]</scope>
    <source>
        <strain evidence="2 3">DSM 7382</strain>
    </source>
</reference>
<evidence type="ECO:0000313" key="3">
    <source>
        <dbReference type="Proteomes" id="UP001385951"/>
    </source>
</evidence>
<dbReference type="Proteomes" id="UP001385951">
    <property type="component" value="Unassembled WGS sequence"/>
</dbReference>
<proteinExistence type="predicted"/>
<gene>
    <name evidence="2" type="ORF">QCA50_016013</name>
</gene>